<reference evidence="3" key="2">
    <citation type="submission" date="2025-08" db="UniProtKB">
        <authorList>
            <consortium name="RefSeq"/>
        </authorList>
    </citation>
    <scope>IDENTIFICATION</scope>
    <source>
        <strain evidence="3">14028-0561.14</strain>
        <tissue evidence="3">Whole fly</tissue>
    </source>
</reference>
<evidence type="ECO:0000313" key="3">
    <source>
        <dbReference type="RefSeq" id="XP_070140002.1"/>
    </source>
</evidence>
<keyword evidence="1" id="KW-0812">Transmembrane</keyword>
<dbReference type="Proteomes" id="UP001652661">
    <property type="component" value="Chromosome 2R"/>
</dbReference>
<keyword evidence="1" id="KW-1133">Transmembrane helix</keyword>
<keyword evidence="1" id="KW-0472">Membrane</keyword>
<dbReference type="GeneID" id="108071980"/>
<accession>A0ABM4GBA8</accession>
<keyword evidence="2" id="KW-1185">Reference proteome</keyword>
<gene>
    <name evidence="3" type="primary">LOC108071980</name>
</gene>
<reference evidence="2" key="1">
    <citation type="submission" date="2025-05" db="UniProtKB">
        <authorList>
            <consortium name="RefSeq"/>
        </authorList>
    </citation>
    <scope>NUCLEOTIDE SEQUENCE [LARGE SCALE GENOMIC DNA]</scope>
    <source>
        <strain evidence="2">14028-0561.14</strain>
    </source>
</reference>
<proteinExistence type="predicted"/>
<protein>
    <submittedName>
        <fullName evidence="3">Uncharacterized protein</fullName>
    </submittedName>
</protein>
<organism evidence="2 3">
    <name type="scientific">Drosophila kikkawai</name>
    <name type="common">Fruit fly</name>
    <dbReference type="NCBI Taxonomy" id="30033"/>
    <lineage>
        <taxon>Eukaryota</taxon>
        <taxon>Metazoa</taxon>
        <taxon>Ecdysozoa</taxon>
        <taxon>Arthropoda</taxon>
        <taxon>Hexapoda</taxon>
        <taxon>Insecta</taxon>
        <taxon>Pterygota</taxon>
        <taxon>Neoptera</taxon>
        <taxon>Endopterygota</taxon>
        <taxon>Diptera</taxon>
        <taxon>Brachycera</taxon>
        <taxon>Muscomorpha</taxon>
        <taxon>Ephydroidea</taxon>
        <taxon>Drosophilidae</taxon>
        <taxon>Drosophila</taxon>
        <taxon>Sophophora</taxon>
    </lineage>
</organism>
<name>A0ABM4GBA8_DROKI</name>
<sequence>MSQESIDCDEQFQRPKKTLVLTIFALAVLMKLCIILVEVHDFGNYLQGEEKQKYNN</sequence>
<dbReference type="RefSeq" id="XP_070140002.1">
    <property type="nucleotide sequence ID" value="XM_070283901.1"/>
</dbReference>
<evidence type="ECO:0000256" key="1">
    <source>
        <dbReference type="SAM" id="Phobius"/>
    </source>
</evidence>
<evidence type="ECO:0000313" key="2">
    <source>
        <dbReference type="Proteomes" id="UP001652661"/>
    </source>
</evidence>
<feature type="transmembrane region" description="Helical" evidence="1">
    <location>
        <begin position="19"/>
        <end position="37"/>
    </location>
</feature>